<dbReference type="OrthoDB" id="424586at2759"/>
<dbReference type="EMBL" id="FN668689">
    <property type="protein sequence ID" value="CBK24857.2"/>
    <property type="molecule type" value="Genomic_DNA"/>
</dbReference>
<dbReference type="PANTHER" id="PTHR31423:SF3">
    <property type="entry name" value="PROLYL-TRNA SYNTHETASE ASSOCIATED DOMAIN-CONTAINING PROTEIN 1-RELATED"/>
    <property type="match status" value="1"/>
</dbReference>
<dbReference type="InterPro" id="IPR036754">
    <property type="entry name" value="YbaK/aa-tRNA-synt-asso_dom_sf"/>
</dbReference>
<dbReference type="RefSeq" id="XP_012898868.1">
    <property type="nucleotide sequence ID" value="XM_013043414.1"/>
</dbReference>
<dbReference type="PANTHER" id="PTHR31423">
    <property type="entry name" value="YBAK DOMAIN-CONTAINING PROTEIN"/>
    <property type="match status" value="1"/>
</dbReference>
<protein>
    <recommendedName>
        <fullName evidence="2">YbaK/aminoacyl-tRNA synthetase-associated domain-containing protein</fullName>
    </recommendedName>
</protein>
<feature type="domain" description="YbaK/aminoacyl-tRNA synthetase-associated" evidence="2">
    <location>
        <begin position="1"/>
        <end position="91"/>
    </location>
</feature>
<sequence length="106" mass="11857">MVVAAFDTAVDIKKLTSELKYKSGSLRFADNQLLETMLGVQQGHLSLFAKINDPDNKVKVIIDKRLMEAKTVSLHPLINTASTIISGEDFKYFADKFAPGYMVKEF</sequence>
<gene>
    <name evidence="3" type="ORF">GSBLH_T00004504001</name>
    <name evidence="4" type="ORF">GSBLH_T00004531001</name>
</gene>
<evidence type="ECO:0000313" key="4">
    <source>
        <dbReference type="EMBL" id="CBK24857.2"/>
    </source>
</evidence>
<evidence type="ECO:0000313" key="3">
    <source>
        <dbReference type="EMBL" id="CBK24820.2"/>
    </source>
</evidence>
<evidence type="ECO:0000259" key="2">
    <source>
        <dbReference type="Pfam" id="PF04073"/>
    </source>
</evidence>
<dbReference type="InterPro" id="IPR007214">
    <property type="entry name" value="YbaK/aa-tRNA-synth-assoc-dom"/>
</dbReference>
<proteinExistence type="inferred from homology"/>
<dbReference type="Proteomes" id="UP000008312">
    <property type="component" value="Unassembled WGS sequence"/>
</dbReference>
<dbReference type="InParanoid" id="D8M9T1"/>
<dbReference type="SUPFAM" id="SSF55826">
    <property type="entry name" value="YbaK/ProRS associated domain"/>
    <property type="match status" value="1"/>
</dbReference>
<dbReference type="GeneID" id="24921528"/>
<keyword evidence="5" id="KW-1185">Reference proteome</keyword>
<dbReference type="Gene3D" id="3.90.960.10">
    <property type="entry name" value="YbaK/aminoacyl-tRNA synthetase-associated domain"/>
    <property type="match status" value="1"/>
</dbReference>
<name>D8M9T1_BLAHO</name>
<comment type="similarity">
    <text evidence="1">Belongs to the PRORSD1 family.</text>
</comment>
<accession>D8M9T1</accession>
<dbReference type="EMBL" id="FN668689">
    <property type="protein sequence ID" value="CBK24820.2"/>
    <property type="molecule type" value="Genomic_DNA"/>
</dbReference>
<dbReference type="GeneID" id="24921555"/>
<dbReference type="RefSeq" id="XP_012898905.1">
    <property type="nucleotide sequence ID" value="XM_013043451.1"/>
</dbReference>
<dbReference type="GO" id="GO:0002161">
    <property type="term" value="F:aminoacyl-tRNA deacylase activity"/>
    <property type="evidence" value="ECO:0007669"/>
    <property type="project" value="InterPro"/>
</dbReference>
<evidence type="ECO:0000313" key="5">
    <source>
        <dbReference type="Proteomes" id="UP000008312"/>
    </source>
</evidence>
<dbReference type="InterPro" id="IPR040285">
    <property type="entry name" value="ProX/PRXD1"/>
</dbReference>
<evidence type="ECO:0000256" key="1">
    <source>
        <dbReference type="ARBA" id="ARBA00010201"/>
    </source>
</evidence>
<organism evidence="3">
    <name type="scientific">Blastocystis hominis</name>
    <dbReference type="NCBI Taxonomy" id="12968"/>
    <lineage>
        <taxon>Eukaryota</taxon>
        <taxon>Sar</taxon>
        <taxon>Stramenopiles</taxon>
        <taxon>Bigyra</taxon>
        <taxon>Opalozoa</taxon>
        <taxon>Opalinata</taxon>
        <taxon>Blastocystidae</taxon>
        <taxon>Blastocystis</taxon>
    </lineage>
</organism>
<dbReference type="AlphaFoldDB" id="D8M9T1"/>
<dbReference type="Pfam" id="PF04073">
    <property type="entry name" value="tRNA_edit"/>
    <property type="match status" value="1"/>
</dbReference>
<reference evidence="3" key="1">
    <citation type="submission" date="2010-02" db="EMBL/GenBank/DDBJ databases">
        <title>Sequencing and annotation of the Blastocystis hominis genome.</title>
        <authorList>
            <person name="Wincker P."/>
        </authorList>
    </citation>
    <scope>NUCLEOTIDE SEQUENCE</scope>
    <source>
        <strain evidence="3">Singapore isolate B</strain>
    </source>
</reference>